<feature type="transmembrane region" description="Helical" evidence="13">
    <location>
        <begin position="69"/>
        <end position="89"/>
    </location>
</feature>
<keyword evidence="7" id="KW-0274">FAD</keyword>
<dbReference type="Pfam" id="PF00175">
    <property type="entry name" value="NAD_binding_1"/>
    <property type="match status" value="1"/>
</dbReference>
<dbReference type="Pfam" id="PF01794">
    <property type="entry name" value="Ferric_reduct"/>
    <property type="match status" value="1"/>
</dbReference>
<evidence type="ECO:0000259" key="14">
    <source>
        <dbReference type="PROSITE" id="PS51384"/>
    </source>
</evidence>
<keyword evidence="5" id="KW-0001">2Fe-2S</keyword>
<comment type="subcellular location">
    <subcellularLocation>
        <location evidence="2">Membrane</location>
        <topology evidence="2">Multi-pass membrane protein</topology>
    </subcellularLocation>
</comment>
<comment type="caution">
    <text evidence="15">The sequence shown here is derived from an EMBL/GenBank/DDBJ whole genome shotgun (WGS) entry which is preliminary data.</text>
</comment>
<dbReference type="Pfam" id="PF08022">
    <property type="entry name" value="FAD_binding_8"/>
    <property type="match status" value="1"/>
</dbReference>
<reference evidence="15 16" key="1">
    <citation type="submission" date="2019-02" db="EMBL/GenBank/DDBJ databases">
        <title>Kribbella capetownensis sp. nov. and Kribbella speibonae sp. nov., isolated from soil.</title>
        <authorList>
            <person name="Curtis S.M."/>
            <person name="Norton I."/>
            <person name="Everest G.J."/>
            <person name="Meyers P.R."/>
        </authorList>
    </citation>
    <scope>NUCLEOTIDE SEQUENCE [LARGE SCALE GENOMIC DNA]</scope>
    <source>
        <strain evidence="15 16">KCTC 29219</strain>
    </source>
</reference>
<comment type="cofactor">
    <cofactor evidence="1">
        <name>FAD</name>
        <dbReference type="ChEBI" id="CHEBI:57692"/>
    </cofactor>
</comment>
<feature type="transmembrane region" description="Helical" evidence="13">
    <location>
        <begin position="143"/>
        <end position="163"/>
    </location>
</feature>
<evidence type="ECO:0000256" key="4">
    <source>
        <dbReference type="ARBA" id="ARBA00022692"/>
    </source>
</evidence>
<feature type="transmembrane region" description="Helical" evidence="13">
    <location>
        <begin position="175"/>
        <end position="194"/>
    </location>
</feature>
<proteinExistence type="predicted"/>
<keyword evidence="9" id="KW-0560">Oxidoreductase</keyword>
<accession>A0A4R0HDR4</accession>
<gene>
    <name evidence="15" type="ORF">E0H45_21430</name>
</gene>
<keyword evidence="3" id="KW-0285">Flavoprotein</keyword>
<evidence type="ECO:0000256" key="7">
    <source>
        <dbReference type="ARBA" id="ARBA00022827"/>
    </source>
</evidence>
<dbReference type="GO" id="GO:0016020">
    <property type="term" value="C:membrane"/>
    <property type="evidence" value="ECO:0007669"/>
    <property type="project" value="UniProtKB-SubCell"/>
</dbReference>
<feature type="transmembrane region" description="Helical" evidence="13">
    <location>
        <begin position="109"/>
        <end position="128"/>
    </location>
</feature>
<dbReference type="AlphaFoldDB" id="A0A4R0HDR4"/>
<dbReference type="GO" id="GO:0046872">
    <property type="term" value="F:metal ion binding"/>
    <property type="evidence" value="ECO:0007669"/>
    <property type="project" value="UniProtKB-KW"/>
</dbReference>
<evidence type="ECO:0000256" key="10">
    <source>
        <dbReference type="ARBA" id="ARBA00023004"/>
    </source>
</evidence>
<dbReference type="Gene3D" id="3.40.50.80">
    <property type="entry name" value="Nucleotide-binding domain of ferredoxin-NADP reductase (FNR) module"/>
    <property type="match status" value="1"/>
</dbReference>
<evidence type="ECO:0000256" key="13">
    <source>
        <dbReference type="SAM" id="Phobius"/>
    </source>
</evidence>
<evidence type="ECO:0000313" key="15">
    <source>
        <dbReference type="EMBL" id="TCC08443.1"/>
    </source>
</evidence>
<evidence type="ECO:0000256" key="2">
    <source>
        <dbReference type="ARBA" id="ARBA00004141"/>
    </source>
</evidence>
<evidence type="ECO:0000256" key="8">
    <source>
        <dbReference type="ARBA" id="ARBA00022989"/>
    </source>
</evidence>
<evidence type="ECO:0000256" key="12">
    <source>
        <dbReference type="ARBA" id="ARBA00023136"/>
    </source>
</evidence>
<dbReference type="SUPFAM" id="SSF52343">
    <property type="entry name" value="Ferredoxin reductase-like, C-terminal NADP-linked domain"/>
    <property type="match status" value="1"/>
</dbReference>
<keyword evidence="11" id="KW-0411">Iron-sulfur</keyword>
<dbReference type="PROSITE" id="PS51384">
    <property type="entry name" value="FAD_FR"/>
    <property type="match status" value="1"/>
</dbReference>
<sequence>MCTFVSVSSGSRPVRSCRRMSSSRSAPMRMYGLAARLRWFAAYLAVLLLPFFLTWLILHDSHIRPGEGLALSAGIVGFSTLGVAVVLPARLHRLVATFGIETVLRIHRVIAMLAGVLVLLHAVVVLFVDPRGLRIFELWHTTWAARAATTSTVALLLMIGLAVRRRRRQPRYEGWRLVHNALAAVVLTTAWLHVWWLAHLVRHPLLGGWFIAMGALAAGLAVRRWIWLPLRARRNAYRVEMVRLEPGDAVTLVLRADHHRGMQFHAGQFAWIKIGSSPFVFEEHPFSVASSAEHPERVEFTIKALGDFTELVSAVRPGRRVFLDGPYGGFTIEGHGASEGFVMIAGGVGITPLLSMLRTLADRGDGRRHRLIVGARTEDRILLSRQVDELRGRLNLKVIEVVETPDAGWRGEVGRIDLDLLSRVLPRRARHLEYFLCGPPTMVAGICQDLRDLGVPLRRIHTELFSSV</sequence>
<dbReference type="InterPro" id="IPR017927">
    <property type="entry name" value="FAD-bd_FR_type"/>
</dbReference>
<dbReference type="PRINTS" id="PR00410">
    <property type="entry name" value="PHEHYDRXLASE"/>
</dbReference>
<evidence type="ECO:0000256" key="5">
    <source>
        <dbReference type="ARBA" id="ARBA00022714"/>
    </source>
</evidence>
<name>A0A4R0HDR4_9ACTN</name>
<dbReference type="EMBL" id="SJJZ01000002">
    <property type="protein sequence ID" value="TCC08443.1"/>
    <property type="molecule type" value="Genomic_DNA"/>
</dbReference>
<dbReference type="InterPro" id="IPR050415">
    <property type="entry name" value="MRET"/>
</dbReference>
<dbReference type="InterPro" id="IPR013112">
    <property type="entry name" value="FAD-bd_8"/>
</dbReference>
<dbReference type="PANTHER" id="PTHR47354">
    <property type="entry name" value="NADH OXIDOREDUCTASE HCR"/>
    <property type="match status" value="1"/>
</dbReference>
<dbReference type="InterPro" id="IPR039261">
    <property type="entry name" value="FNR_nucleotide-bd"/>
</dbReference>
<evidence type="ECO:0000256" key="6">
    <source>
        <dbReference type="ARBA" id="ARBA00022723"/>
    </source>
</evidence>
<dbReference type="InterPro" id="IPR017938">
    <property type="entry name" value="Riboflavin_synthase-like_b-brl"/>
</dbReference>
<feature type="transmembrane region" description="Helical" evidence="13">
    <location>
        <begin position="206"/>
        <end position="226"/>
    </location>
</feature>
<organism evidence="15 16">
    <name type="scientific">Kribbella soli</name>
    <dbReference type="NCBI Taxonomy" id="1124743"/>
    <lineage>
        <taxon>Bacteria</taxon>
        <taxon>Bacillati</taxon>
        <taxon>Actinomycetota</taxon>
        <taxon>Actinomycetes</taxon>
        <taxon>Propionibacteriales</taxon>
        <taxon>Kribbellaceae</taxon>
        <taxon>Kribbella</taxon>
    </lineage>
</organism>
<keyword evidence="10" id="KW-0408">Iron</keyword>
<dbReference type="PANTHER" id="PTHR47354:SF6">
    <property type="entry name" value="NADH OXIDOREDUCTASE HCR"/>
    <property type="match status" value="1"/>
</dbReference>
<evidence type="ECO:0000256" key="11">
    <source>
        <dbReference type="ARBA" id="ARBA00023014"/>
    </source>
</evidence>
<feature type="domain" description="FAD-binding FR-type" evidence="14">
    <location>
        <begin position="232"/>
        <end position="333"/>
    </location>
</feature>
<keyword evidence="12 13" id="KW-0472">Membrane</keyword>
<protein>
    <submittedName>
        <fullName evidence="15">Oxidoreductase</fullName>
    </submittedName>
</protein>
<keyword evidence="8 13" id="KW-1133">Transmembrane helix</keyword>
<feature type="transmembrane region" description="Helical" evidence="13">
    <location>
        <begin position="37"/>
        <end position="57"/>
    </location>
</feature>
<dbReference type="InterPro" id="IPR001433">
    <property type="entry name" value="OxRdtase_FAD/NAD-bd"/>
</dbReference>
<dbReference type="GO" id="GO:0016491">
    <property type="term" value="F:oxidoreductase activity"/>
    <property type="evidence" value="ECO:0007669"/>
    <property type="project" value="UniProtKB-KW"/>
</dbReference>
<dbReference type="SUPFAM" id="SSF63380">
    <property type="entry name" value="Riboflavin synthase domain-like"/>
    <property type="match status" value="1"/>
</dbReference>
<dbReference type="Proteomes" id="UP000292346">
    <property type="component" value="Unassembled WGS sequence"/>
</dbReference>
<dbReference type="GO" id="GO:0051537">
    <property type="term" value="F:2 iron, 2 sulfur cluster binding"/>
    <property type="evidence" value="ECO:0007669"/>
    <property type="project" value="UniProtKB-KW"/>
</dbReference>
<evidence type="ECO:0000256" key="9">
    <source>
        <dbReference type="ARBA" id="ARBA00023002"/>
    </source>
</evidence>
<evidence type="ECO:0000313" key="16">
    <source>
        <dbReference type="Proteomes" id="UP000292346"/>
    </source>
</evidence>
<keyword evidence="16" id="KW-1185">Reference proteome</keyword>
<evidence type="ECO:0000256" key="3">
    <source>
        <dbReference type="ARBA" id="ARBA00022630"/>
    </source>
</evidence>
<keyword evidence="6" id="KW-0479">Metal-binding</keyword>
<evidence type="ECO:0000256" key="1">
    <source>
        <dbReference type="ARBA" id="ARBA00001974"/>
    </source>
</evidence>
<dbReference type="Gene3D" id="2.40.30.10">
    <property type="entry name" value="Translation factors"/>
    <property type="match status" value="1"/>
</dbReference>
<dbReference type="InterPro" id="IPR013130">
    <property type="entry name" value="Fe3_Rdtase_TM_dom"/>
</dbReference>
<keyword evidence="4 13" id="KW-0812">Transmembrane</keyword>
<dbReference type="OrthoDB" id="3807506at2"/>
<dbReference type="CDD" id="cd06198">
    <property type="entry name" value="FNR_like_3"/>
    <property type="match status" value="1"/>
</dbReference>